<dbReference type="GO" id="GO:0006406">
    <property type="term" value="P:mRNA export from nucleus"/>
    <property type="evidence" value="ECO:0007669"/>
    <property type="project" value="TreeGrafter"/>
</dbReference>
<dbReference type="EMBL" id="JAWDJX010000017">
    <property type="protein sequence ID" value="KAK3053215.1"/>
    <property type="molecule type" value="Genomic_DNA"/>
</dbReference>
<protein>
    <recommendedName>
        <fullName evidence="7">THO complex subunit 5</fullName>
    </recommendedName>
</protein>
<gene>
    <name evidence="5" type="ORF">LTR09_005841</name>
</gene>
<keyword evidence="3" id="KW-0539">Nucleus</keyword>
<evidence type="ECO:0000313" key="6">
    <source>
        <dbReference type="Proteomes" id="UP001271007"/>
    </source>
</evidence>
<dbReference type="Proteomes" id="UP001271007">
    <property type="component" value="Unassembled WGS sequence"/>
</dbReference>
<dbReference type="Pfam" id="PF09766">
    <property type="entry name" value="FmiP_Thoc5"/>
    <property type="match status" value="1"/>
</dbReference>
<dbReference type="InterPro" id="IPR019163">
    <property type="entry name" value="THO_Thoc5"/>
</dbReference>
<dbReference type="PANTHER" id="PTHR13375">
    <property type="entry name" value="FMS INTERACTING PROTEIN"/>
    <property type="match status" value="1"/>
</dbReference>
<dbReference type="GO" id="GO:0003729">
    <property type="term" value="F:mRNA binding"/>
    <property type="evidence" value="ECO:0007669"/>
    <property type="project" value="TreeGrafter"/>
</dbReference>
<accession>A0AAJ0DMD5</accession>
<evidence type="ECO:0000256" key="3">
    <source>
        <dbReference type="ARBA" id="ARBA00023242"/>
    </source>
</evidence>
<organism evidence="5 6">
    <name type="scientific">Extremus antarcticus</name>
    <dbReference type="NCBI Taxonomy" id="702011"/>
    <lineage>
        <taxon>Eukaryota</taxon>
        <taxon>Fungi</taxon>
        <taxon>Dikarya</taxon>
        <taxon>Ascomycota</taxon>
        <taxon>Pezizomycotina</taxon>
        <taxon>Dothideomycetes</taxon>
        <taxon>Dothideomycetidae</taxon>
        <taxon>Mycosphaerellales</taxon>
        <taxon>Extremaceae</taxon>
        <taxon>Extremus</taxon>
    </lineage>
</organism>
<name>A0AAJ0DMD5_9PEZI</name>
<keyword evidence="4" id="KW-0175">Coiled coil</keyword>
<evidence type="ECO:0000256" key="2">
    <source>
        <dbReference type="ARBA" id="ARBA00008044"/>
    </source>
</evidence>
<evidence type="ECO:0000256" key="1">
    <source>
        <dbReference type="ARBA" id="ARBA00004123"/>
    </source>
</evidence>
<comment type="subcellular location">
    <subcellularLocation>
        <location evidence="1">Nucleus</location>
    </subcellularLocation>
</comment>
<keyword evidence="6" id="KW-1185">Reference proteome</keyword>
<comment type="caution">
    <text evidence="5">The sequence shown here is derived from an EMBL/GenBank/DDBJ whole genome shotgun (WGS) entry which is preliminary data.</text>
</comment>
<proteinExistence type="inferred from homology"/>
<reference evidence="5" key="1">
    <citation type="submission" date="2023-04" db="EMBL/GenBank/DDBJ databases">
        <title>Black Yeasts Isolated from many extreme environments.</title>
        <authorList>
            <person name="Coleine C."/>
            <person name="Stajich J.E."/>
            <person name="Selbmann L."/>
        </authorList>
    </citation>
    <scope>NUCLEOTIDE SEQUENCE</scope>
    <source>
        <strain evidence="5">CCFEE 5312</strain>
    </source>
</reference>
<dbReference type="PANTHER" id="PTHR13375:SF3">
    <property type="entry name" value="THO COMPLEX SUBUNIT 5 HOMOLOG"/>
    <property type="match status" value="1"/>
</dbReference>
<evidence type="ECO:0000313" key="5">
    <source>
        <dbReference type="EMBL" id="KAK3053215.1"/>
    </source>
</evidence>
<sequence length="223" mass="25013">MASADLITDPLLQSVLHSAAQARQQSLTILDLIDTFHASDQDLTTSKLDLSKQQKLLNAHLAQLRALNRKAVLGVRSTKQGTAEARSEIDSLHLQLQNLYYEQRHLRGEIAACEDYKHTYTDIPMITTEEFLALHPEHGESSEHDLTVARIEDEHAQRKALEEQKQALVKRKEALGKVVGVKKDELGRLDAEMEKWVAGQEGVKKIFEVRDVKMAEDGEKSAG</sequence>
<dbReference type="GO" id="GO:0000445">
    <property type="term" value="C:THO complex part of transcription export complex"/>
    <property type="evidence" value="ECO:0007669"/>
    <property type="project" value="TreeGrafter"/>
</dbReference>
<comment type="similarity">
    <text evidence="2">Belongs to the THOC5 family.</text>
</comment>
<evidence type="ECO:0008006" key="7">
    <source>
        <dbReference type="Google" id="ProtNLM"/>
    </source>
</evidence>
<dbReference type="AlphaFoldDB" id="A0AAJ0DMD5"/>
<feature type="coiled-coil region" evidence="4">
    <location>
        <begin position="151"/>
        <end position="178"/>
    </location>
</feature>
<evidence type="ECO:0000256" key="4">
    <source>
        <dbReference type="SAM" id="Coils"/>
    </source>
</evidence>